<comment type="caution">
    <text evidence="1">The sequence shown here is derived from an EMBL/GenBank/DDBJ whole genome shotgun (WGS) entry which is preliminary data.</text>
</comment>
<evidence type="ECO:0000313" key="2">
    <source>
        <dbReference type="Proteomes" id="UP000620327"/>
    </source>
</evidence>
<keyword evidence="2" id="KW-1185">Reference proteome</keyword>
<accession>A0A923S840</accession>
<evidence type="ECO:0000313" key="1">
    <source>
        <dbReference type="EMBL" id="MBC5771306.1"/>
    </source>
</evidence>
<protein>
    <submittedName>
        <fullName evidence="1">Uncharacterized protein</fullName>
    </submittedName>
</protein>
<gene>
    <name evidence="1" type="ORF">H8Z83_13460</name>
</gene>
<dbReference type="EMBL" id="JACOQI010000015">
    <property type="protein sequence ID" value="MBC5771306.1"/>
    <property type="molecule type" value="Genomic_DNA"/>
</dbReference>
<name>A0A923S840_9FIRM</name>
<proteinExistence type="predicted"/>
<dbReference type="Proteomes" id="UP000620327">
    <property type="component" value="Unassembled WGS sequence"/>
</dbReference>
<sequence length="170" mass="19126">MYSAAIQRYFNEHIHLPYSFFQQPQRFIRHALKKKGAFMATAYNYVEPSEADNEDIIEYLATDFDVMAGNTAGRLCILMKLPEPTMPLHCKMIGCSIKQNGSNPIWRTIELTEQGTLLLCGWGEGHTHMTICEVGSEPDQFIPRLTQELATATAFWSHVTGTGFPVAGRP</sequence>
<dbReference type="RefSeq" id="WP_187015507.1">
    <property type="nucleotide sequence ID" value="NZ_JACOQI010000015.1"/>
</dbReference>
<organism evidence="1 2">
    <name type="scientific">Dysosmobacter segnis</name>
    <dbReference type="NCBI Taxonomy" id="2763042"/>
    <lineage>
        <taxon>Bacteria</taxon>
        <taxon>Bacillati</taxon>
        <taxon>Bacillota</taxon>
        <taxon>Clostridia</taxon>
        <taxon>Eubacteriales</taxon>
        <taxon>Oscillospiraceae</taxon>
        <taxon>Dysosmobacter</taxon>
    </lineage>
</organism>
<dbReference type="AlphaFoldDB" id="A0A923S840"/>
<reference evidence="1" key="1">
    <citation type="submission" date="2020-08" db="EMBL/GenBank/DDBJ databases">
        <title>Genome public.</title>
        <authorList>
            <person name="Liu C."/>
            <person name="Sun Q."/>
        </authorList>
    </citation>
    <scope>NUCLEOTIDE SEQUENCE</scope>
    <source>
        <strain evidence="1">BX15</strain>
    </source>
</reference>